<feature type="transmembrane region" description="Helical" evidence="9">
    <location>
        <begin position="28"/>
        <end position="50"/>
    </location>
</feature>
<dbReference type="PIRSF" id="PIRSF006351">
    <property type="entry name" value="PTS_EIIC-Cellobiose"/>
    <property type="match status" value="1"/>
</dbReference>
<dbReference type="AlphaFoldDB" id="A0A174C7G1"/>
<keyword evidence="5 9" id="KW-0812">Transmembrane</keyword>
<evidence type="ECO:0000256" key="2">
    <source>
        <dbReference type="ARBA" id="ARBA00022448"/>
    </source>
</evidence>
<reference evidence="11 12" key="1">
    <citation type="submission" date="2015-09" db="EMBL/GenBank/DDBJ databases">
        <authorList>
            <consortium name="Pathogen Informatics"/>
        </authorList>
    </citation>
    <scope>NUCLEOTIDE SEQUENCE [LARGE SCALE GENOMIC DNA]</scope>
    <source>
        <strain evidence="11 12">2789STDY5834856</strain>
    </source>
</reference>
<keyword evidence="3 8" id="KW-1003">Cell membrane</keyword>
<dbReference type="InterPro" id="IPR004501">
    <property type="entry name" value="PTS_EIIC_3"/>
</dbReference>
<evidence type="ECO:0000256" key="8">
    <source>
        <dbReference type="PIRNR" id="PIRNR006351"/>
    </source>
</evidence>
<proteinExistence type="predicted"/>
<evidence type="ECO:0000259" key="10">
    <source>
        <dbReference type="PROSITE" id="PS51105"/>
    </source>
</evidence>
<dbReference type="PROSITE" id="PS51105">
    <property type="entry name" value="PTS_EIIC_TYPE_3"/>
    <property type="match status" value="1"/>
</dbReference>
<comment type="function">
    <text evidence="8">The phosphoenolpyruvate-dependent sugar phosphotransferase system (PTS), a major carbohydrate active -transport system, catalyzes the phosphorylation of incoming sugar substrates concomitant with their translocation across the cell membrane.</text>
</comment>
<feature type="transmembrane region" description="Helical" evidence="9">
    <location>
        <begin position="143"/>
        <end position="161"/>
    </location>
</feature>
<evidence type="ECO:0000256" key="1">
    <source>
        <dbReference type="ARBA" id="ARBA00004651"/>
    </source>
</evidence>
<dbReference type="NCBIfam" id="TIGR00410">
    <property type="entry name" value="lacE"/>
    <property type="match status" value="1"/>
</dbReference>
<evidence type="ECO:0000256" key="9">
    <source>
        <dbReference type="SAM" id="Phobius"/>
    </source>
</evidence>
<evidence type="ECO:0000256" key="3">
    <source>
        <dbReference type="ARBA" id="ARBA00022475"/>
    </source>
</evidence>
<sequence>MFSTLEKILMPVADKLGKNKILVAIRDGFLITTPLIIVGSIFLLIANFPIPGWGEMVAKFLGEGWQTWFTNVSRATFNVIALLSCMGTGYSYARELKGDKIQGAAIALVSFFIVMPTRIPYVGVDGAATISGLGFEYIGSNGLFLALMISLSSVYIFNWVYKKGWTIKMPEGVPPAVCDSFAALIPSAIVMTLFFLVRIGFEFTPYETAHNFIYQVLQTPLQGAGNTLAAQLVYVFACSGFWFFGINGPAVANTVFEPISKILTMENLEAFQAGLPLPNIFTSSFGNFFTNYGGGGSTLSLVIVMLLFCKSKRIKQLGKLAIVPGIFGINEPIIFGLPIVLNPVLIFPFIFVPMMNITLSYFVTKAGIIPYTTGVALPWTTPIGISGYLATGSIIASGWQFLLLFTGCLIYFPFIKMLDKQYLQEEDNAKNNNSGELSFDEVALEDISLDDISLDDIEL</sequence>
<dbReference type="GO" id="GO:0008982">
    <property type="term" value="F:protein-N(PI)-phosphohistidine-sugar phosphotransferase activity"/>
    <property type="evidence" value="ECO:0007669"/>
    <property type="project" value="UniProtKB-UniRule"/>
</dbReference>
<feature type="transmembrane region" description="Helical" evidence="9">
    <location>
        <begin position="105"/>
        <end position="123"/>
    </location>
</feature>
<dbReference type="InterPro" id="IPR004796">
    <property type="entry name" value="PTS_IIC_cello"/>
</dbReference>
<keyword evidence="4 8" id="KW-0762">Sugar transport</keyword>
<dbReference type="OrthoDB" id="1641940at2"/>
<evidence type="ECO:0000313" key="11">
    <source>
        <dbReference type="EMBL" id="CUO07825.1"/>
    </source>
</evidence>
<feature type="transmembrane region" description="Helical" evidence="9">
    <location>
        <begin position="396"/>
        <end position="414"/>
    </location>
</feature>
<protein>
    <recommendedName>
        <fullName evidence="8">Permease IIC component</fullName>
    </recommendedName>
</protein>
<keyword evidence="2 8" id="KW-0813">Transport</keyword>
<gene>
    <name evidence="11" type="primary">gmuC_3</name>
    <name evidence="11" type="ORF">ERS852471_00910</name>
</gene>
<feature type="transmembrane region" description="Helical" evidence="9">
    <location>
        <begin position="75"/>
        <end position="93"/>
    </location>
</feature>
<evidence type="ECO:0000256" key="7">
    <source>
        <dbReference type="ARBA" id="ARBA00023136"/>
    </source>
</evidence>
<name>A0A174C7G1_9CLOT</name>
<keyword evidence="6 9" id="KW-1133">Transmembrane helix</keyword>
<dbReference type="EMBL" id="CYZX01000005">
    <property type="protein sequence ID" value="CUO07825.1"/>
    <property type="molecule type" value="Genomic_DNA"/>
</dbReference>
<evidence type="ECO:0000256" key="4">
    <source>
        <dbReference type="ARBA" id="ARBA00022597"/>
    </source>
</evidence>
<feature type="transmembrane region" description="Helical" evidence="9">
    <location>
        <begin position="181"/>
        <end position="201"/>
    </location>
</feature>
<keyword evidence="7 8" id="KW-0472">Membrane</keyword>
<feature type="transmembrane region" description="Helical" evidence="9">
    <location>
        <begin position="371"/>
        <end position="390"/>
    </location>
</feature>
<accession>A0A174C7G1</accession>
<dbReference type="InterPro" id="IPR051088">
    <property type="entry name" value="PTS_Sugar-EIIC/EIIB"/>
</dbReference>
<evidence type="ECO:0000256" key="6">
    <source>
        <dbReference type="ARBA" id="ARBA00022989"/>
    </source>
</evidence>
<dbReference type="GO" id="GO:1901264">
    <property type="term" value="P:carbohydrate derivative transport"/>
    <property type="evidence" value="ECO:0007669"/>
    <property type="project" value="TreeGrafter"/>
</dbReference>
<evidence type="ECO:0000313" key="12">
    <source>
        <dbReference type="Proteomes" id="UP000095594"/>
    </source>
</evidence>
<dbReference type="RefSeq" id="WP_055264383.1">
    <property type="nucleotide sequence ID" value="NZ_CABIXQ010000005.1"/>
</dbReference>
<keyword evidence="11" id="KW-0808">Transferase</keyword>
<dbReference type="GO" id="GO:0009401">
    <property type="term" value="P:phosphoenolpyruvate-dependent sugar phosphotransferase system"/>
    <property type="evidence" value="ECO:0007669"/>
    <property type="project" value="InterPro"/>
</dbReference>
<organism evidence="11 12">
    <name type="scientific">Clostridium disporicum</name>
    <dbReference type="NCBI Taxonomy" id="84024"/>
    <lineage>
        <taxon>Bacteria</taxon>
        <taxon>Bacillati</taxon>
        <taxon>Bacillota</taxon>
        <taxon>Clostridia</taxon>
        <taxon>Eubacteriales</taxon>
        <taxon>Clostridiaceae</taxon>
        <taxon>Clostridium</taxon>
    </lineage>
</organism>
<feature type="transmembrane region" description="Helical" evidence="9">
    <location>
        <begin position="289"/>
        <end position="308"/>
    </location>
</feature>
<dbReference type="PANTHER" id="PTHR33989:SF11">
    <property type="entry name" value="LICHENAN PERMEASE IIC COMPONENT"/>
    <property type="match status" value="1"/>
</dbReference>
<evidence type="ECO:0000256" key="5">
    <source>
        <dbReference type="ARBA" id="ARBA00022692"/>
    </source>
</evidence>
<dbReference type="GO" id="GO:0005886">
    <property type="term" value="C:plasma membrane"/>
    <property type="evidence" value="ECO:0007669"/>
    <property type="project" value="UniProtKB-SubCell"/>
</dbReference>
<comment type="subcellular location">
    <subcellularLocation>
        <location evidence="1">Cell membrane</location>
        <topology evidence="1">Multi-pass membrane protein</topology>
    </subcellularLocation>
</comment>
<dbReference type="InterPro" id="IPR003352">
    <property type="entry name" value="PTS_EIIC"/>
</dbReference>
<dbReference type="Pfam" id="PF02378">
    <property type="entry name" value="PTS_EIIC"/>
    <property type="match status" value="1"/>
</dbReference>
<dbReference type="PANTHER" id="PTHR33989">
    <property type="match status" value="1"/>
</dbReference>
<dbReference type="Proteomes" id="UP000095594">
    <property type="component" value="Unassembled WGS sequence"/>
</dbReference>
<feature type="domain" description="PTS EIIC type-3" evidence="10">
    <location>
        <begin position="5"/>
        <end position="414"/>
    </location>
</feature>